<dbReference type="Pfam" id="PF00224">
    <property type="entry name" value="PK"/>
    <property type="match status" value="1"/>
</dbReference>
<keyword evidence="10 13" id="KW-0460">Magnesium</keyword>
<evidence type="ECO:0000256" key="7">
    <source>
        <dbReference type="ARBA" id="ARBA00022741"/>
    </source>
</evidence>
<dbReference type="InterPro" id="IPR015793">
    <property type="entry name" value="Pyrv_Knase_brl"/>
</dbReference>
<dbReference type="Proteomes" id="UP000220922">
    <property type="component" value="Unassembled WGS sequence"/>
</dbReference>
<dbReference type="RefSeq" id="WP_097652211.1">
    <property type="nucleotide sequence ID" value="NZ_LYXE01000078.1"/>
</dbReference>
<dbReference type="EMBL" id="LYXE01000078">
    <property type="protein sequence ID" value="PDV99281.1"/>
    <property type="molecule type" value="Genomic_DNA"/>
</dbReference>
<keyword evidence="16" id="KW-1185">Reference proteome</keyword>
<dbReference type="AlphaFoldDB" id="A0A2H3LA94"/>
<dbReference type="EC" id="2.7.1.40" evidence="4 13"/>
<evidence type="ECO:0000256" key="2">
    <source>
        <dbReference type="ARBA" id="ARBA00004997"/>
    </source>
</evidence>
<evidence type="ECO:0000256" key="6">
    <source>
        <dbReference type="ARBA" id="ARBA00022723"/>
    </source>
</evidence>
<evidence type="ECO:0000256" key="12">
    <source>
        <dbReference type="ARBA" id="ARBA00023317"/>
    </source>
</evidence>
<reference evidence="15 16" key="1">
    <citation type="submission" date="2016-05" db="EMBL/GenBank/DDBJ databases">
        <authorList>
            <person name="Lavstsen T."/>
            <person name="Jespersen J.S."/>
        </authorList>
    </citation>
    <scope>NUCLEOTIDE SEQUENCE [LARGE SCALE GENOMIC DNA]</scope>
    <source>
        <strain evidence="15 16">B7-9</strain>
    </source>
</reference>
<keyword evidence="7" id="KW-0547">Nucleotide-binding</keyword>
<accession>A0A2H3LA94</accession>
<dbReference type="GO" id="GO:0030955">
    <property type="term" value="F:potassium ion binding"/>
    <property type="evidence" value="ECO:0007669"/>
    <property type="project" value="InterPro"/>
</dbReference>
<evidence type="ECO:0000313" key="15">
    <source>
        <dbReference type="EMBL" id="PDV99281.1"/>
    </source>
</evidence>
<dbReference type="GO" id="GO:0004743">
    <property type="term" value="F:pyruvate kinase activity"/>
    <property type="evidence" value="ECO:0007669"/>
    <property type="project" value="UniProtKB-EC"/>
</dbReference>
<evidence type="ECO:0000256" key="3">
    <source>
        <dbReference type="ARBA" id="ARBA00008663"/>
    </source>
</evidence>
<dbReference type="SUPFAM" id="SSF51621">
    <property type="entry name" value="Phosphoenolpyruvate/pyruvate domain"/>
    <property type="match status" value="1"/>
</dbReference>
<comment type="cofactor">
    <cofactor evidence="1">
        <name>K(+)</name>
        <dbReference type="ChEBI" id="CHEBI:29103"/>
    </cofactor>
</comment>
<feature type="domain" description="Pyruvate kinase barrel" evidence="14">
    <location>
        <begin position="141"/>
        <end position="464"/>
    </location>
</feature>
<evidence type="ECO:0000256" key="1">
    <source>
        <dbReference type="ARBA" id="ARBA00001958"/>
    </source>
</evidence>
<comment type="catalytic activity">
    <reaction evidence="13">
        <text>pyruvate + ATP = phosphoenolpyruvate + ADP + H(+)</text>
        <dbReference type="Rhea" id="RHEA:18157"/>
        <dbReference type="ChEBI" id="CHEBI:15361"/>
        <dbReference type="ChEBI" id="CHEBI:15378"/>
        <dbReference type="ChEBI" id="CHEBI:30616"/>
        <dbReference type="ChEBI" id="CHEBI:58702"/>
        <dbReference type="ChEBI" id="CHEBI:456216"/>
        <dbReference type="EC" id="2.7.1.40"/>
    </reaction>
</comment>
<keyword evidence="12" id="KW-0670">Pyruvate</keyword>
<evidence type="ECO:0000256" key="4">
    <source>
        <dbReference type="ARBA" id="ARBA00012142"/>
    </source>
</evidence>
<comment type="similarity">
    <text evidence="3 13">Belongs to the pyruvate kinase family.</text>
</comment>
<evidence type="ECO:0000256" key="11">
    <source>
        <dbReference type="ARBA" id="ARBA00023152"/>
    </source>
</evidence>
<keyword evidence="9" id="KW-0067">ATP-binding</keyword>
<dbReference type="Gene3D" id="2.40.33.10">
    <property type="entry name" value="PK beta-barrel domain-like"/>
    <property type="match status" value="1"/>
</dbReference>
<keyword evidence="11 13" id="KW-0324">Glycolysis</keyword>
<dbReference type="SUPFAM" id="SSF50800">
    <property type="entry name" value="PK beta-barrel domain-like"/>
    <property type="match status" value="1"/>
</dbReference>
<keyword evidence="5 13" id="KW-0808">Transferase</keyword>
<dbReference type="GO" id="GO:0000287">
    <property type="term" value="F:magnesium ion binding"/>
    <property type="evidence" value="ECO:0007669"/>
    <property type="project" value="InterPro"/>
</dbReference>
<dbReference type="Gene3D" id="3.20.20.60">
    <property type="entry name" value="Phosphoenolpyruvate-binding domains"/>
    <property type="match status" value="1"/>
</dbReference>
<evidence type="ECO:0000313" key="16">
    <source>
        <dbReference type="Proteomes" id="UP000220922"/>
    </source>
</evidence>
<organism evidence="15 16">
    <name type="scientific">Candidatus Chloroploca asiatica</name>
    <dbReference type="NCBI Taxonomy" id="1506545"/>
    <lineage>
        <taxon>Bacteria</taxon>
        <taxon>Bacillati</taxon>
        <taxon>Chloroflexota</taxon>
        <taxon>Chloroflexia</taxon>
        <taxon>Chloroflexales</taxon>
        <taxon>Chloroflexineae</taxon>
        <taxon>Oscillochloridaceae</taxon>
        <taxon>Candidatus Chloroploca</taxon>
    </lineage>
</organism>
<comment type="pathway">
    <text evidence="2 13">Carbohydrate degradation; glycolysis; pyruvate from D-glyceraldehyde 3-phosphate: step 5/5.</text>
</comment>
<evidence type="ECO:0000256" key="5">
    <source>
        <dbReference type="ARBA" id="ARBA00022679"/>
    </source>
</evidence>
<dbReference type="InterPro" id="IPR011037">
    <property type="entry name" value="Pyrv_Knase-like_insert_dom_sf"/>
</dbReference>
<evidence type="ECO:0000259" key="14">
    <source>
        <dbReference type="Pfam" id="PF00224"/>
    </source>
</evidence>
<dbReference type="GO" id="GO:0016301">
    <property type="term" value="F:kinase activity"/>
    <property type="evidence" value="ECO:0007669"/>
    <property type="project" value="UniProtKB-KW"/>
</dbReference>
<evidence type="ECO:0000256" key="9">
    <source>
        <dbReference type="ARBA" id="ARBA00022840"/>
    </source>
</evidence>
<dbReference type="InterPro" id="IPR001697">
    <property type="entry name" value="Pyr_Knase"/>
</dbReference>
<dbReference type="PRINTS" id="PR01050">
    <property type="entry name" value="PYRUVTKNASE"/>
</dbReference>
<keyword evidence="6" id="KW-0479">Metal-binding</keyword>
<protein>
    <recommendedName>
        <fullName evidence="4 13">Pyruvate kinase</fullName>
        <ecNumber evidence="4 13">2.7.1.40</ecNumber>
    </recommendedName>
</protein>
<keyword evidence="8 13" id="KW-0418">Kinase</keyword>
<dbReference type="InterPro" id="IPR015806">
    <property type="entry name" value="Pyrv_Knase_insert_dom_sf"/>
</dbReference>
<dbReference type="InterPro" id="IPR015813">
    <property type="entry name" value="Pyrv/PenolPyrv_kinase-like_dom"/>
</dbReference>
<dbReference type="InterPro" id="IPR040442">
    <property type="entry name" value="Pyrv_kinase-like_dom_sf"/>
</dbReference>
<dbReference type="GO" id="GO:0005524">
    <property type="term" value="F:ATP binding"/>
    <property type="evidence" value="ECO:0007669"/>
    <property type="project" value="UniProtKB-KW"/>
</dbReference>
<dbReference type="UniPathway" id="UPA00109">
    <property type="reaction ID" value="UER00188"/>
</dbReference>
<proteinExistence type="inferred from homology"/>
<evidence type="ECO:0000256" key="10">
    <source>
        <dbReference type="ARBA" id="ARBA00022842"/>
    </source>
</evidence>
<sequence>MTDAERWPFVGADLQYLRDAVGALRADVLVEGGMLLDEWQPAITRPSFLPAAHNLACYLALRRRDLRPLQERLAVRGLSSLGRSEAHVLATLDALLALLVRATDPGASDALAFPSRVTFAAGREAIAREAASLFGPGLNGRNTRIMVTVPSEAAESPAFAEAILQAGAECVRINCAHDSPEVWEAMIANLRRAEQAVGGERRLRVLMDVAGPKVRTVRPAKEARERLFIGDRLLLVHDLESSAPTDLPRVACTIPEVVGQLALDAEVWFDDGKLGARVVELREEGALLAITHAPLKGKKLRSDKGLNLTGTDLAIVPLTAKDRADLAVIARHADMVGYSFVQSAEDVALLQDALAEHVGDGKPPALVLKIETRRAVQQLPALIVQAAGRQPSAVMIARGDLAVELGYERLAEMQEEILWLCEAAHTPVIWATQVLENLSKEGLPSRAEVSDAALAVRAECVMLNKGPYIAEAVRLLDGVLLRMQSHQEKKTAHLRALHSWEALFTESAGSGREAG</sequence>
<evidence type="ECO:0000256" key="13">
    <source>
        <dbReference type="RuleBase" id="RU000504"/>
    </source>
</evidence>
<name>A0A2H3LA94_9CHLR</name>
<dbReference type="PANTHER" id="PTHR11817">
    <property type="entry name" value="PYRUVATE KINASE"/>
    <property type="match status" value="1"/>
</dbReference>
<gene>
    <name evidence="15" type="ORF">A9Q02_13045</name>
</gene>
<comment type="caution">
    <text evidence="15">The sequence shown here is derived from an EMBL/GenBank/DDBJ whole genome shotgun (WGS) entry which is preliminary data.</text>
</comment>
<evidence type="ECO:0000256" key="8">
    <source>
        <dbReference type="ARBA" id="ARBA00022777"/>
    </source>
</evidence>
<dbReference type="OrthoDB" id="9812123at2"/>